<name>A0A1V8SQK7_9PEZI</name>
<dbReference type="InterPro" id="IPR011990">
    <property type="entry name" value="TPR-like_helical_dom_sf"/>
</dbReference>
<dbReference type="InParanoid" id="A0A1V8SQK7"/>
<dbReference type="Gene3D" id="1.25.40.10">
    <property type="entry name" value="Tetratricopeptide repeat domain"/>
    <property type="match status" value="1"/>
</dbReference>
<reference evidence="3" key="1">
    <citation type="submission" date="2017-03" db="EMBL/GenBank/DDBJ databases">
        <title>Genomes of endolithic fungi from Antarctica.</title>
        <authorList>
            <person name="Coleine C."/>
            <person name="Masonjones S."/>
            <person name="Stajich J.E."/>
        </authorList>
    </citation>
    <scope>NUCLEOTIDE SEQUENCE [LARGE SCALE GENOMIC DNA]</scope>
    <source>
        <strain evidence="3">CCFEE 5527</strain>
    </source>
</reference>
<evidence type="ECO:0000313" key="3">
    <source>
        <dbReference type="Proteomes" id="UP000192596"/>
    </source>
</evidence>
<protein>
    <submittedName>
        <fullName evidence="2">Uncharacterized protein</fullName>
    </submittedName>
</protein>
<keyword evidence="3" id="KW-1185">Reference proteome</keyword>
<organism evidence="2 3">
    <name type="scientific">Cryoendolithus antarcticus</name>
    <dbReference type="NCBI Taxonomy" id="1507870"/>
    <lineage>
        <taxon>Eukaryota</taxon>
        <taxon>Fungi</taxon>
        <taxon>Dikarya</taxon>
        <taxon>Ascomycota</taxon>
        <taxon>Pezizomycotina</taxon>
        <taxon>Dothideomycetes</taxon>
        <taxon>Dothideomycetidae</taxon>
        <taxon>Cladosporiales</taxon>
        <taxon>Cladosporiaceae</taxon>
        <taxon>Cryoendolithus</taxon>
    </lineage>
</organism>
<dbReference type="EMBL" id="NAJO01000031">
    <property type="protein sequence ID" value="OQO01467.1"/>
    <property type="molecule type" value="Genomic_DNA"/>
</dbReference>
<evidence type="ECO:0000313" key="2">
    <source>
        <dbReference type="EMBL" id="OQO01467.1"/>
    </source>
</evidence>
<evidence type="ECO:0000256" key="1">
    <source>
        <dbReference type="SAM" id="MobiDB-lite"/>
    </source>
</evidence>
<dbReference type="AlphaFoldDB" id="A0A1V8SQK7"/>
<accession>A0A1V8SQK7</accession>
<proteinExistence type="predicted"/>
<dbReference type="Proteomes" id="UP000192596">
    <property type="component" value="Unassembled WGS sequence"/>
</dbReference>
<gene>
    <name evidence="2" type="ORF">B0A48_13022</name>
</gene>
<feature type="region of interest" description="Disordered" evidence="1">
    <location>
        <begin position="81"/>
        <end position="137"/>
    </location>
</feature>
<comment type="caution">
    <text evidence="2">The sequence shown here is derived from an EMBL/GenBank/DDBJ whole genome shotgun (WGS) entry which is preliminary data.</text>
</comment>
<feature type="compositionally biased region" description="Basic and acidic residues" evidence="1">
    <location>
        <begin position="128"/>
        <end position="137"/>
    </location>
</feature>
<sequence length="137" mass="15245">MVRGVRKNFSRDEQAAQIAAMIELVLNRPASEDTAAALRDLFRAIARLLQNQHFSGPEWDRIRRRVNEALIGLFADQVRQGIPNPVGRSAISVNKSPPPSSDDEETVEDGQPKKRQKKSQKGKAASCGDKEPKIKDE</sequence>